<evidence type="ECO:0000259" key="1">
    <source>
        <dbReference type="Pfam" id="PF13392"/>
    </source>
</evidence>
<dbReference type="Pfam" id="PF13392">
    <property type="entry name" value="HNH_3"/>
    <property type="match status" value="1"/>
</dbReference>
<evidence type="ECO:0000313" key="3">
    <source>
        <dbReference type="Proteomes" id="UP000830781"/>
    </source>
</evidence>
<dbReference type="InterPro" id="IPR044925">
    <property type="entry name" value="His-Me_finger_sf"/>
</dbReference>
<accession>A0AAX3ABK4</accession>
<reference evidence="3" key="1">
    <citation type="journal article" date="2022" name="Microorganisms">
        <title>Beyond the ABCs#Discovery of Three New Plasmid Types in Rhodobacterales (RepQ, RepY, RepW).</title>
        <authorList>
            <person name="Freese H.M."/>
            <person name="Ringel V."/>
            <person name="Overmann J."/>
            <person name="Petersen J."/>
        </authorList>
    </citation>
    <scope>NUCLEOTIDE SEQUENCE [LARGE SCALE GENOMIC DNA]</scope>
    <source>
        <strain evidence="3">DSM 110277</strain>
    </source>
</reference>
<gene>
    <name evidence="2" type="ORF">DSM110277_02054</name>
</gene>
<sequence>MKGRAIIYTDEELAWIEAHSDQVRKDLHRGFQERFDKPDVSVDSIKSLCTRKGWKTGRTGQFVKGEPPKHKGKKMPFNENSARTQFKKGGLPHNHRGAGHERICPKDGYVILIVAERNPWTGAETRPVLKHRWLWEKANGPIPNGHVLKCLNGDKTNCDPGNWELVSQSMLPRLAGGRKGKGYDQHAPELRPTVLAIARLEDKAREAKRRIAQ</sequence>
<dbReference type="InterPro" id="IPR003615">
    <property type="entry name" value="HNH_nuc"/>
</dbReference>
<keyword evidence="3" id="KW-1185">Reference proteome</keyword>
<dbReference type="Proteomes" id="UP000830781">
    <property type="component" value="Chromosome"/>
</dbReference>
<dbReference type="AlphaFoldDB" id="A0AAX3ABK4"/>
<dbReference type="RefSeq" id="WP_243250285.1">
    <property type="nucleotide sequence ID" value="NZ_CP084959.1"/>
</dbReference>
<organism evidence="2 3">
    <name type="scientific">Sulfitobacter pontiacus</name>
    <dbReference type="NCBI Taxonomy" id="60137"/>
    <lineage>
        <taxon>Bacteria</taxon>
        <taxon>Pseudomonadati</taxon>
        <taxon>Pseudomonadota</taxon>
        <taxon>Alphaproteobacteria</taxon>
        <taxon>Rhodobacterales</taxon>
        <taxon>Roseobacteraceae</taxon>
        <taxon>Sulfitobacter</taxon>
    </lineage>
</organism>
<dbReference type="SUPFAM" id="SSF54060">
    <property type="entry name" value="His-Me finger endonucleases"/>
    <property type="match status" value="1"/>
</dbReference>
<proteinExistence type="predicted"/>
<name>A0AAX3ABK4_9RHOB</name>
<dbReference type="EMBL" id="CP084959">
    <property type="protein sequence ID" value="UOA23625.1"/>
    <property type="molecule type" value="Genomic_DNA"/>
</dbReference>
<feature type="domain" description="HNH nuclease" evidence="1">
    <location>
        <begin position="129"/>
        <end position="169"/>
    </location>
</feature>
<evidence type="ECO:0000313" key="2">
    <source>
        <dbReference type="EMBL" id="UOA23625.1"/>
    </source>
</evidence>
<protein>
    <recommendedName>
        <fullName evidence="1">HNH nuclease domain-containing protein</fullName>
    </recommendedName>
</protein>